<dbReference type="EMBL" id="CACVBM020001450">
    <property type="protein sequence ID" value="CAA7050424.1"/>
    <property type="molecule type" value="Genomic_DNA"/>
</dbReference>
<dbReference type="InterPro" id="IPR001810">
    <property type="entry name" value="F-box_dom"/>
</dbReference>
<dbReference type="Gene3D" id="1.20.1280.50">
    <property type="match status" value="1"/>
</dbReference>
<organism evidence="3 4">
    <name type="scientific">Microthlaspi erraticum</name>
    <dbReference type="NCBI Taxonomy" id="1685480"/>
    <lineage>
        <taxon>Eukaryota</taxon>
        <taxon>Viridiplantae</taxon>
        <taxon>Streptophyta</taxon>
        <taxon>Embryophyta</taxon>
        <taxon>Tracheophyta</taxon>
        <taxon>Spermatophyta</taxon>
        <taxon>Magnoliopsida</taxon>
        <taxon>eudicotyledons</taxon>
        <taxon>Gunneridae</taxon>
        <taxon>Pentapetalae</taxon>
        <taxon>rosids</taxon>
        <taxon>malvids</taxon>
        <taxon>Brassicales</taxon>
        <taxon>Brassicaceae</taxon>
        <taxon>Coluteocarpeae</taxon>
        <taxon>Microthlaspi</taxon>
    </lineage>
</organism>
<gene>
    <name evidence="2" type="ORF">MERR_LOCUS25008</name>
    <name evidence="3" type="ORF">MERR_LOCUS37659</name>
</gene>
<dbReference type="PANTHER" id="PTHR31672">
    <property type="entry name" value="BNACNNG10540D PROTEIN"/>
    <property type="match status" value="1"/>
</dbReference>
<dbReference type="InterPro" id="IPR036047">
    <property type="entry name" value="F-box-like_dom_sf"/>
</dbReference>
<sequence>MAVEVSADLVEEILSWVPAKSLPRMKSICKTWETLIAERSFVNKHLSHMRSREQQFTVFNNVSSSQVSSSLISTVASLGIDFNELEEPNLNLQIIEPLASTNILVQSMHHCDGLLLFVLQTNLLLLNPFLKQARSIKCGNGFDHSVDAYGIGYISNQSTSFKMVRFRCGASDDDKDRSRIKVYDFESDRWRVVADKSFDDFSEFPESSVCLKGTPFWRGYLNGKTFSTIQSFDFSKERFETLFLPPSTIGSSTLGNSLSLGVFRGEKLSLLHRSRLEGKVHLWVMKKHWSKVMTVALPESAMSPRYASYFIDSNGKLVLSIREINSIKIYILGKDVECQNVEYSHVNPSVGGSGCYYVPSLLQVPGFSRR</sequence>
<accession>A0A6D2KBI1</accession>
<name>A0A6D2KBI1_9BRAS</name>
<dbReference type="EMBL" id="CACVBM020001182">
    <property type="protein sequence ID" value="CAA7037773.1"/>
    <property type="molecule type" value="Genomic_DNA"/>
</dbReference>
<dbReference type="InterPro" id="IPR050796">
    <property type="entry name" value="SCF_F-box_component"/>
</dbReference>
<dbReference type="InterPro" id="IPR006527">
    <property type="entry name" value="F-box-assoc_dom_typ1"/>
</dbReference>
<dbReference type="InterPro" id="IPR017451">
    <property type="entry name" value="F-box-assoc_interact_dom"/>
</dbReference>
<dbReference type="SUPFAM" id="SSF81383">
    <property type="entry name" value="F-box domain"/>
    <property type="match status" value="1"/>
</dbReference>
<dbReference type="SMART" id="SM00256">
    <property type="entry name" value="FBOX"/>
    <property type="match status" value="1"/>
</dbReference>
<evidence type="ECO:0000313" key="4">
    <source>
        <dbReference type="Proteomes" id="UP000467841"/>
    </source>
</evidence>
<dbReference type="PANTHER" id="PTHR31672:SF10">
    <property type="entry name" value="F-BOX DOMAIN-CONTAINING PROTEIN"/>
    <property type="match status" value="1"/>
</dbReference>
<dbReference type="Pfam" id="PF00646">
    <property type="entry name" value="F-box"/>
    <property type="match status" value="1"/>
</dbReference>
<keyword evidence="4" id="KW-1185">Reference proteome</keyword>
<protein>
    <recommendedName>
        <fullName evidence="1">F-box domain-containing protein</fullName>
    </recommendedName>
</protein>
<dbReference type="CDD" id="cd22157">
    <property type="entry name" value="F-box_AtFBW1-like"/>
    <property type="match status" value="1"/>
</dbReference>
<evidence type="ECO:0000259" key="1">
    <source>
        <dbReference type="SMART" id="SM00256"/>
    </source>
</evidence>
<reference evidence="3 4" key="1">
    <citation type="submission" date="2020-01" db="EMBL/GenBank/DDBJ databases">
        <authorList>
            <person name="Mishra B."/>
        </authorList>
    </citation>
    <scope>NUCLEOTIDE SEQUENCE [LARGE SCALE GENOMIC DNA]</scope>
</reference>
<feature type="domain" description="F-box" evidence="1">
    <location>
        <begin position="5"/>
        <end position="45"/>
    </location>
</feature>
<dbReference type="Proteomes" id="UP000467841">
    <property type="component" value="Unassembled WGS sequence"/>
</dbReference>
<proteinExistence type="predicted"/>
<evidence type="ECO:0000313" key="2">
    <source>
        <dbReference type="EMBL" id="CAA7037773.1"/>
    </source>
</evidence>
<dbReference type="Pfam" id="PF07734">
    <property type="entry name" value="FBA_1"/>
    <property type="match status" value="1"/>
</dbReference>
<dbReference type="NCBIfam" id="TIGR01640">
    <property type="entry name" value="F_box_assoc_1"/>
    <property type="match status" value="1"/>
</dbReference>
<dbReference type="OrthoDB" id="1054471at2759"/>
<evidence type="ECO:0000313" key="3">
    <source>
        <dbReference type="EMBL" id="CAA7050424.1"/>
    </source>
</evidence>
<dbReference type="AlphaFoldDB" id="A0A6D2KBI1"/>